<evidence type="ECO:0000256" key="2">
    <source>
        <dbReference type="ARBA" id="ARBA00022448"/>
    </source>
</evidence>
<sequence>MSTTLALVILSGIATGSVYALIALSIVIVYKSSEAVNFAAGELVMIGAYVALFLVVSSSVPYWLIFPIVAVATFALGAAFERLAIVPITRRMSGRESPLIPIVIATFGLSLMLKGIVRVIPYTEEVRSLPPLVTGPPFFVGGVPILRADVAIVSIAVLAILGFWLFFTRTLLGRALQASSQNPLCAALSGIPVARMRMIVWGIAGVMAGICGVLVGPKLGLTPDMGGVIMTALAAAVIGGFSNLPGSIIGGFVVGVVQNLIGYFFGSDTIIVAPFIIIMIVLVLRPQGLFGGTASVKKV</sequence>
<keyword evidence="4 9" id="KW-0812">Transmembrane</keyword>
<evidence type="ECO:0000256" key="9">
    <source>
        <dbReference type="SAM" id="Phobius"/>
    </source>
</evidence>
<keyword evidence="7 9" id="KW-0472">Membrane</keyword>
<dbReference type="Pfam" id="PF02653">
    <property type="entry name" value="BPD_transp_2"/>
    <property type="match status" value="1"/>
</dbReference>
<protein>
    <submittedName>
        <fullName evidence="10">Branched-chain amino acid transport system permease protein</fullName>
    </submittedName>
</protein>
<evidence type="ECO:0000256" key="3">
    <source>
        <dbReference type="ARBA" id="ARBA00022475"/>
    </source>
</evidence>
<dbReference type="GO" id="GO:0022857">
    <property type="term" value="F:transmembrane transporter activity"/>
    <property type="evidence" value="ECO:0007669"/>
    <property type="project" value="InterPro"/>
</dbReference>
<evidence type="ECO:0000256" key="6">
    <source>
        <dbReference type="ARBA" id="ARBA00022989"/>
    </source>
</evidence>
<dbReference type="AlphaFoldDB" id="A0A840C9A5"/>
<dbReference type="PANTHER" id="PTHR11795">
    <property type="entry name" value="BRANCHED-CHAIN AMINO ACID TRANSPORT SYSTEM PERMEASE PROTEIN LIVH"/>
    <property type="match status" value="1"/>
</dbReference>
<feature type="transmembrane region" description="Helical" evidence="9">
    <location>
        <begin position="145"/>
        <end position="167"/>
    </location>
</feature>
<dbReference type="PANTHER" id="PTHR11795:SF451">
    <property type="entry name" value="ABC TRANSPORTER PERMEASE PROTEIN"/>
    <property type="match status" value="1"/>
</dbReference>
<comment type="subcellular location">
    <subcellularLocation>
        <location evidence="1">Cell membrane</location>
        <topology evidence="1">Multi-pass membrane protein</topology>
    </subcellularLocation>
</comment>
<evidence type="ECO:0000256" key="1">
    <source>
        <dbReference type="ARBA" id="ARBA00004651"/>
    </source>
</evidence>
<dbReference type="InterPro" id="IPR052157">
    <property type="entry name" value="BCAA_transport_permease"/>
</dbReference>
<evidence type="ECO:0000313" key="10">
    <source>
        <dbReference type="EMBL" id="MBB4021660.1"/>
    </source>
</evidence>
<feature type="transmembrane region" description="Helical" evidence="9">
    <location>
        <begin position="228"/>
        <end position="254"/>
    </location>
</feature>
<organism evidence="10 11">
    <name type="scientific">Actibacterium naphthalenivorans</name>
    <dbReference type="NCBI Taxonomy" id="1614693"/>
    <lineage>
        <taxon>Bacteria</taxon>
        <taxon>Pseudomonadati</taxon>
        <taxon>Pseudomonadota</taxon>
        <taxon>Alphaproteobacteria</taxon>
        <taxon>Rhodobacterales</taxon>
        <taxon>Roseobacteraceae</taxon>
        <taxon>Actibacterium</taxon>
    </lineage>
</organism>
<keyword evidence="2" id="KW-0813">Transport</keyword>
<feature type="transmembrane region" description="Helical" evidence="9">
    <location>
        <begin position="198"/>
        <end position="216"/>
    </location>
</feature>
<dbReference type="GO" id="GO:0006865">
    <property type="term" value="P:amino acid transport"/>
    <property type="evidence" value="ECO:0007669"/>
    <property type="project" value="UniProtKB-KW"/>
</dbReference>
<dbReference type="InterPro" id="IPR001851">
    <property type="entry name" value="ABC_transp_permease"/>
</dbReference>
<evidence type="ECO:0000256" key="8">
    <source>
        <dbReference type="ARBA" id="ARBA00037998"/>
    </source>
</evidence>
<comment type="caution">
    <text evidence="10">The sequence shown here is derived from an EMBL/GenBank/DDBJ whole genome shotgun (WGS) entry which is preliminary data.</text>
</comment>
<dbReference type="Proteomes" id="UP000585681">
    <property type="component" value="Unassembled WGS sequence"/>
</dbReference>
<accession>A0A840C9A5</accession>
<keyword evidence="6 9" id="KW-1133">Transmembrane helix</keyword>
<dbReference type="GO" id="GO:0005886">
    <property type="term" value="C:plasma membrane"/>
    <property type="evidence" value="ECO:0007669"/>
    <property type="project" value="UniProtKB-SubCell"/>
</dbReference>
<feature type="transmembrane region" description="Helical" evidence="9">
    <location>
        <begin position="261"/>
        <end position="284"/>
    </location>
</feature>
<name>A0A840C9A5_9RHOB</name>
<evidence type="ECO:0000256" key="5">
    <source>
        <dbReference type="ARBA" id="ARBA00022970"/>
    </source>
</evidence>
<feature type="transmembrane region" description="Helical" evidence="9">
    <location>
        <begin position="100"/>
        <end position="120"/>
    </location>
</feature>
<evidence type="ECO:0000256" key="7">
    <source>
        <dbReference type="ARBA" id="ARBA00023136"/>
    </source>
</evidence>
<gene>
    <name evidence="10" type="ORF">GGR17_001451</name>
</gene>
<reference evidence="10 11" key="1">
    <citation type="submission" date="2020-08" db="EMBL/GenBank/DDBJ databases">
        <title>Genomic Encyclopedia of Type Strains, Phase IV (KMG-IV): sequencing the most valuable type-strain genomes for metagenomic binning, comparative biology and taxonomic classification.</title>
        <authorList>
            <person name="Goeker M."/>
        </authorList>
    </citation>
    <scope>NUCLEOTIDE SEQUENCE [LARGE SCALE GENOMIC DNA]</scope>
    <source>
        <strain evidence="10 11">DSM 105040</strain>
    </source>
</reference>
<feature type="transmembrane region" description="Helical" evidence="9">
    <location>
        <begin position="6"/>
        <end position="29"/>
    </location>
</feature>
<feature type="transmembrane region" description="Helical" evidence="9">
    <location>
        <begin position="36"/>
        <end position="56"/>
    </location>
</feature>
<dbReference type="RefSeq" id="WP_054540246.1">
    <property type="nucleotide sequence ID" value="NZ_JACIEQ010000001.1"/>
</dbReference>
<proteinExistence type="inferred from homology"/>
<keyword evidence="5" id="KW-0029">Amino-acid transport</keyword>
<keyword evidence="3" id="KW-1003">Cell membrane</keyword>
<comment type="similarity">
    <text evidence="8">Belongs to the binding-protein-dependent transport system permease family. LivHM subfamily.</text>
</comment>
<evidence type="ECO:0000256" key="4">
    <source>
        <dbReference type="ARBA" id="ARBA00022692"/>
    </source>
</evidence>
<dbReference type="EMBL" id="JACIEQ010000001">
    <property type="protein sequence ID" value="MBB4021660.1"/>
    <property type="molecule type" value="Genomic_DNA"/>
</dbReference>
<evidence type="ECO:0000313" key="11">
    <source>
        <dbReference type="Proteomes" id="UP000585681"/>
    </source>
</evidence>
<dbReference type="CDD" id="cd06582">
    <property type="entry name" value="TM_PBP1_LivH_like"/>
    <property type="match status" value="1"/>
</dbReference>
<keyword evidence="11" id="KW-1185">Reference proteome</keyword>